<protein>
    <submittedName>
        <fullName evidence="1">Uncharacterized protein</fullName>
    </submittedName>
</protein>
<evidence type="ECO:0000313" key="1">
    <source>
        <dbReference type="EMBL" id="PWV81195.1"/>
    </source>
</evidence>
<keyword evidence="2" id="KW-1185">Reference proteome</keyword>
<sequence>MIHVSPHGTWVDAEAAPVTAAAIDRAARADGDDSVPPPR</sequence>
<accession>A0A317P221</accession>
<dbReference type="EMBL" id="QGTL01000001">
    <property type="protein sequence ID" value="PWV81195.1"/>
    <property type="molecule type" value="Genomic_DNA"/>
</dbReference>
<comment type="caution">
    <text evidence="1">The sequence shown here is derived from an EMBL/GenBank/DDBJ whole genome shotgun (WGS) entry which is preliminary data.</text>
</comment>
<organism evidence="1 2">
    <name type="scientific">Nocardia neocaledoniensis</name>
    <dbReference type="NCBI Taxonomy" id="236511"/>
    <lineage>
        <taxon>Bacteria</taxon>
        <taxon>Bacillati</taxon>
        <taxon>Actinomycetota</taxon>
        <taxon>Actinomycetes</taxon>
        <taxon>Mycobacteriales</taxon>
        <taxon>Nocardiaceae</taxon>
        <taxon>Nocardia</taxon>
    </lineage>
</organism>
<name>A0A317P221_9NOCA</name>
<gene>
    <name evidence="1" type="ORF">DFR69_101535</name>
</gene>
<proteinExistence type="predicted"/>
<dbReference type="Proteomes" id="UP000246410">
    <property type="component" value="Unassembled WGS sequence"/>
</dbReference>
<dbReference type="AlphaFoldDB" id="A0A317P221"/>
<evidence type="ECO:0000313" key="2">
    <source>
        <dbReference type="Proteomes" id="UP000246410"/>
    </source>
</evidence>
<reference evidence="1 2" key="1">
    <citation type="submission" date="2018-05" db="EMBL/GenBank/DDBJ databases">
        <title>Genomic Encyclopedia of Type Strains, Phase IV (KMG-IV): sequencing the most valuable type-strain genomes for metagenomic binning, comparative biology and taxonomic classification.</title>
        <authorList>
            <person name="Goeker M."/>
        </authorList>
    </citation>
    <scope>NUCLEOTIDE SEQUENCE [LARGE SCALE GENOMIC DNA]</scope>
    <source>
        <strain evidence="1 2">DSM 44717</strain>
    </source>
</reference>